<evidence type="ECO:0000256" key="1">
    <source>
        <dbReference type="SAM" id="Phobius"/>
    </source>
</evidence>
<gene>
    <name evidence="2" type="ORF">BDN70DRAFT_16622</name>
</gene>
<feature type="transmembrane region" description="Helical" evidence="1">
    <location>
        <begin position="61"/>
        <end position="82"/>
    </location>
</feature>
<keyword evidence="1" id="KW-0812">Transmembrane</keyword>
<keyword evidence="1" id="KW-1133">Transmembrane helix</keyword>
<keyword evidence="1" id="KW-0472">Membrane</keyword>
<protein>
    <recommendedName>
        <fullName evidence="4">Transmembrane protein</fullName>
    </recommendedName>
</protein>
<name>A0A9P5ZG44_9AGAR</name>
<dbReference type="Proteomes" id="UP000807469">
    <property type="component" value="Unassembled WGS sequence"/>
</dbReference>
<sequence length="155" mass="18229">MMTFLVSFSQHMPSLTRMFDSHHHYPMAFVRFYPLSTYFVLGAAHGLLASFSKAHDSSSPFFSFSSFDFYPFVYFVLFSFLMQDFRSFVHLMTLHDQQISNHKLYSTVTTSYPLITYGFRNHHHHGSSSNLCYAFVFGRFIFIVVVVLRFFEFSL</sequence>
<evidence type="ECO:0000313" key="2">
    <source>
        <dbReference type="EMBL" id="KAF9486493.1"/>
    </source>
</evidence>
<organism evidence="2 3">
    <name type="scientific">Pholiota conissans</name>
    <dbReference type="NCBI Taxonomy" id="109636"/>
    <lineage>
        <taxon>Eukaryota</taxon>
        <taxon>Fungi</taxon>
        <taxon>Dikarya</taxon>
        <taxon>Basidiomycota</taxon>
        <taxon>Agaricomycotina</taxon>
        <taxon>Agaricomycetes</taxon>
        <taxon>Agaricomycetidae</taxon>
        <taxon>Agaricales</taxon>
        <taxon>Agaricineae</taxon>
        <taxon>Strophariaceae</taxon>
        <taxon>Pholiota</taxon>
    </lineage>
</organism>
<reference evidence="2" key="1">
    <citation type="submission" date="2020-11" db="EMBL/GenBank/DDBJ databases">
        <authorList>
            <consortium name="DOE Joint Genome Institute"/>
            <person name="Ahrendt S."/>
            <person name="Riley R."/>
            <person name="Andreopoulos W."/>
            <person name="Labutti K."/>
            <person name="Pangilinan J."/>
            <person name="Ruiz-Duenas F.J."/>
            <person name="Barrasa J.M."/>
            <person name="Sanchez-Garcia M."/>
            <person name="Camarero S."/>
            <person name="Miyauchi S."/>
            <person name="Serrano A."/>
            <person name="Linde D."/>
            <person name="Babiker R."/>
            <person name="Drula E."/>
            <person name="Ayuso-Fernandez I."/>
            <person name="Pacheco R."/>
            <person name="Padilla G."/>
            <person name="Ferreira P."/>
            <person name="Barriuso J."/>
            <person name="Kellner H."/>
            <person name="Castanera R."/>
            <person name="Alfaro M."/>
            <person name="Ramirez L."/>
            <person name="Pisabarro A.G."/>
            <person name="Kuo A."/>
            <person name="Tritt A."/>
            <person name="Lipzen A."/>
            <person name="He G."/>
            <person name="Yan M."/>
            <person name="Ng V."/>
            <person name="Cullen D."/>
            <person name="Martin F."/>
            <person name="Rosso M.-N."/>
            <person name="Henrissat B."/>
            <person name="Hibbett D."/>
            <person name="Martinez A.T."/>
            <person name="Grigoriev I.V."/>
        </authorList>
    </citation>
    <scope>NUCLEOTIDE SEQUENCE</scope>
    <source>
        <strain evidence="2">CIRM-BRFM 674</strain>
    </source>
</reference>
<feature type="transmembrane region" description="Helical" evidence="1">
    <location>
        <begin position="131"/>
        <end position="151"/>
    </location>
</feature>
<evidence type="ECO:0000313" key="3">
    <source>
        <dbReference type="Proteomes" id="UP000807469"/>
    </source>
</evidence>
<evidence type="ECO:0008006" key="4">
    <source>
        <dbReference type="Google" id="ProtNLM"/>
    </source>
</evidence>
<dbReference type="EMBL" id="MU155130">
    <property type="protein sequence ID" value="KAF9486493.1"/>
    <property type="molecule type" value="Genomic_DNA"/>
</dbReference>
<accession>A0A9P5ZG44</accession>
<feature type="transmembrane region" description="Helical" evidence="1">
    <location>
        <begin position="28"/>
        <end position="49"/>
    </location>
</feature>
<dbReference type="AlphaFoldDB" id="A0A9P5ZG44"/>
<proteinExistence type="predicted"/>
<keyword evidence="3" id="KW-1185">Reference proteome</keyword>
<comment type="caution">
    <text evidence="2">The sequence shown here is derived from an EMBL/GenBank/DDBJ whole genome shotgun (WGS) entry which is preliminary data.</text>
</comment>